<keyword evidence="2" id="KW-0732">Signal</keyword>
<sequence>MDVQKENEIRNCKGARDTPLRFRAALATALMLASATAWSQESPQIDQQLQSPGQDPDTRSIGPIEVNEPSLTSEEIEESLSREQDEEGNWVDSSHHYIGNRADDLAIYLDRFFGAPLEDLESADSTIRFATRFQWDEDRGQDVKFRLRGKVDLPRVNERLSLVFNADDADDERGGYSGSGTGNTAGVQFKAVEKGRSRFDLTMGIDSDLNLKPGVRYRFKDDLSDWGRFRYTGRLRYTNDDRFNMRHVADFDVLTGERSLVRWSNKVELGERSEGTEWRSLISWRYGYSLDSAFSMIFGVTGETEPDPPKEVGEGTEWPAEPLSDGSLVTNYGIIFKLRNRLYKDWLYVEIEPGYTDRKRSHYDERHGVFFGRINFEITFNRGREDEVDASTDTSLALAP</sequence>
<keyword evidence="4" id="KW-1185">Reference proteome</keyword>
<feature type="region of interest" description="Disordered" evidence="1">
    <location>
        <begin position="41"/>
        <end position="90"/>
    </location>
</feature>
<feature type="compositionally biased region" description="Acidic residues" evidence="1">
    <location>
        <begin position="74"/>
        <end position="89"/>
    </location>
</feature>
<organism evidence="3 4">
    <name type="scientific">Candidatus Seongchinamella marina</name>
    <dbReference type="NCBI Taxonomy" id="2518990"/>
    <lineage>
        <taxon>Bacteria</taxon>
        <taxon>Pseudomonadati</taxon>
        <taxon>Pseudomonadota</taxon>
        <taxon>Gammaproteobacteria</taxon>
        <taxon>Cellvibrionales</taxon>
        <taxon>Halieaceae</taxon>
        <taxon>Seongchinamella</taxon>
    </lineage>
</organism>
<reference evidence="3" key="1">
    <citation type="submission" date="2019-02" db="EMBL/GenBank/DDBJ databases">
        <authorList>
            <person name="Li S.-H."/>
        </authorList>
    </citation>
    <scope>NUCLEOTIDE SEQUENCE</scope>
    <source>
        <strain evidence="3">IMCC8485</strain>
    </source>
</reference>
<dbReference type="EMBL" id="SHNP01000006">
    <property type="protein sequence ID" value="MCX2975221.1"/>
    <property type="molecule type" value="Genomic_DNA"/>
</dbReference>
<dbReference type="Proteomes" id="UP001143307">
    <property type="component" value="Unassembled WGS sequence"/>
</dbReference>
<proteinExistence type="predicted"/>
<evidence type="ECO:0000313" key="3">
    <source>
        <dbReference type="EMBL" id="MCX2975221.1"/>
    </source>
</evidence>
<evidence type="ECO:0000256" key="1">
    <source>
        <dbReference type="SAM" id="MobiDB-lite"/>
    </source>
</evidence>
<feature type="compositionally biased region" description="Polar residues" evidence="1">
    <location>
        <begin position="41"/>
        <end position="53"/>
    </location>
</feature>
<evidence type="ECO:0000313" key="4">
    <source>
        <dbReference type="Proteomes" id="UP001143307"/>
    </source>
</evidence>
<feature type="chain" id="PRO_5047057327" description="DUF560 domain-containing protein" evidence="2">
    <location>
        <begin position="40"/>
        <end position="400"/>
    </location>
</feature>
<name>A0ABT3SYY6_9GAMM</name>
<evidence type="ECO:0000256" key="2">
    <source>
        <dbReference type="SAM" id="SignalP"/>
    </source>
</evidence>
<gene>
    <name evidence="3" type="ORF">EYC87_16695</name>
</gene>
<feature type="signal peptide" evidence="2">
    <location>
        <begin position="1"/>
        <end position="39"/>
    </location>
</feature>
<accession>A0ABT3SYY6</accession>
<protein>
    <recommendedName>
        <fullName evidence="5">DUF560 domain-containing protein</fullName>
    </recommendedName>
</protein>
<dbReference type="RefSeq" id="WP_279253871.1">
    <property type="nucleotide sequence ID" value="NZ_SHNP01000006.1"/>
</dbReference>
<comment type="caution">
    <text evidence="3">The sequence shown here is derived from an EMBL/GenBank/DDBJ whole genome shotgun (WGS) entry which is preliminary data.</text>
</comment>
<evidence type="ECO:0008006" key="5">
    <source>
        <dbReference type="Google" id="ProtNLM"/>
    </source>
</evidence>